<dbReference type="PROSITE" id="PS51093">
    <property type="entry name" value="PTS_EIIA_TYPE_1"/>
    <property type="match status" value="1"/>
</dbReference>
<evidence type="ECO:0000256" key="5">
    <source>
        <dbReference type="ARBA" id="ARBA00022679"/>
    </source>
</evidence>
<feature type="transmembrane region" description="Helical" evidence="12">
    <location>
        <begin position="291"/>
        <end position="317"/>
    </location>
</feature>
<dbReference type="FunFam" id="3.30.1360.60:FF:000001">
    <property type="entry name" value="PTS system glucose-specific IIBC component PtsG"/>
    <property type="match status" value="1"/>
</dbReference>
<feature type="domain" description="PTS EIIC type-1" evidence="15">
    <location>
        <begin position="105"/>
        <end position="478"/>
    </location>
</feature>
<keyword evidence="5" id="KW-0808">Transferase</keyword>
<keyword evidence="9 12" id="KW-1133">Transmembrane helix</keyword>
<dbReference type="EMBL" id="JACHFW010000008">
    <property type="protein sequence ID" value="MBB5264946.1"/>
    <property type="molecule type" value="Genomic_DNA"/>
</dbReference>
<feature type="transmembrane region" description="Helical" evidence="12">
    <location>
        <begin position="369"/>
        <end position="389"/>
    </location>
</feature>
<dbReference type="Proteomes" id="UP000543642">
    <property type="component" value="Unassembled WGS sequence"/>
</dbReference>
<feature type="domain" description="PTS EIIB type-1" evidence="14">
    <location>
        <begin position="5"/>
        <end position="87"/>
    </location>
</feature>
<dbReference type="PANTHER" id="PTHR30175:SF1">
    <property type="entry name" value="PTS SYSTEM ARBUTIN-, CELLOBIOSE-, AND SALICIN-SPECIFIC EIIBC COMPONENT-RELATED"/>
    <property type="match status" value="1"/>
</dbReference>
<dbReference type="RefSeq" id="WP_183774125.1">
    <property type="nucleotide sequence ID" value="NZ_JACHFW010000008.1"/>
</dbReference>
<dbReference type="GO" id="GO:0090589">
    <property type="term" value="F:protein-phosphocysteine-trehalose phosphotransferase system transporter activity"/>
    <property type="evidence" value="ECO:0007669"/>
    <property type="project" value="TreeGrafter"/>
</dbReference>
<dbReference type="CDD" id="cd00212">
    <property type="entry name" value="PTS_IIB_glc"/>
    <property type="match status" value="1"/>
</dbReference>
<comment type="caution">
    <text evidence="16">The sequence shown here is derived from an EMBL/GenBank/DDBJ whole genome shotgun (WGS) entry which is preliminary data.</text>
</comment>
<keyword evidence="2" id="KW-0813">Transport</keyword>
<feature type="active site" description="Phosphocysteine intermediate; for EIIB activity" evidence="11">
    <location>
        <position position="27"/>
    </location>
</feature>
<dbReference type="InterPro" id="IPR050558">
    <property type="entry name" value="PTS_Sugar-Specific_Components"/>
</dbReference>
<dbReference type="PROSITE" id="PS01035">
    <property type="entry name" value="PTS_EIIB_TYPE_1_CYS"/>
    <property type="match status" value="1"/>
</dbReference>
<feature type="transmembrane region" description="Helical" evidence="12">
    <location>
        <begin position="337"/>
        <end position="357"/>
    </location>
</feature>
<reference evidence="16 17" key="1">
    <citation type="submission" date="2020-08" db="EMBL/GenBank/DDBJ databases">
        <title>Genomic Encyclopedia of Type Strains, Phase IV (KMG-IV): sequencing the most valuable type-strain genomes for metagenomic binning, comparative biology and taxonomic classification.</title>
        <authorList>
            <person name="Goeker M."/>
        </authorList>
    </citation>
    <scope>NUCLEOTIDE SEQUENCE [LARGE SCALE GENOMIC DNA]</scope>
    <source>
        <strain evidence="16 17">DSM 106146</strain>
    </source>
</reference>
<dbReference type="Pfam" id="PF00367">
    <property type="entry name" value="PTS_EIIB"/>
    <property type="match status" value="1"/>
</dbReference>
<feature type="transmembrane region" description="Helical" evidence="12">
    <location>
        <begin position="118"/>
        <end position="139"/>
    </location>
</feature>
<dbReference type="GO" id="GO:0008982">
    <property type="term" value="F:protein-N(PI)-phosphohistidine-sugar phosphotransferase activity"/>
    <property type="evidence" value="ECO:0007669"/>
    <property type="project" value="InterPro"/>
</dbReference>
<accession>A0A7W8HAK5</accession>
<proteinExistence type="predicted"/>
<protein>
    <submittedName>
        <fullName evidence="16">PTS system beta-glucosides-specific IIC component</fullName>
    </submittedName>
</protein>
<dbReference type="InterPro" id="IPR001996">
    <property type="entry name" value="PTS_IIB_1"/>
</dbReference>
<feature type="transmembrane region" description="Helical" evidence="12">
    <location>
        <begin position="258"/>
        <end position="279"/>
    </location>
</feature>
<feature type="transmembrane region" description="Helical" evidence="12">
    <location>
        <begin position="171"/>
        <end position="190"/>
    </location>
</feature>
<evidence type="ECO:0000256" key="10">
    <source>
        <dbReference type="ARBA" id="ARBA00023136"/>
    </source>
</evidence>
<dbReference type="PANTHER" id="PTHR30175">
    <property type="entry name" value="PHOSPHOTRANSFERASE SYSTEM TRANSPORT PROTEIN"/>
    <property type="match status" value="1"/>
</dbReference>
<dbReference type="PROSITE" id="PS51098">
    <property type="entry name" value="PTS_EIIB_TYPE_1"/>
    <property type="match status" value="1"/>
</dbReference>
<sequence length="601" mass="63882">MGKYRKLAEDIVKNVGGNENINSVTHCITRLRFRLKDESKAHDDVLKNMDGVVTVMHSAGQYQVVIGNHVPFVYENVCAVCGIENGPKEEVKEEAPKGVFNKLIDIVSGCFQPILGPLCASGIIRGLNALLVFILGTSYNASGTYAILNAIGNAIFYFLPIILGYTAAKKFNVNVIVGMIIGGALCYPAIQADALAAAGDAIGSIPLIGDFYSTFLGIPFVPANYTSSVVPVVIIVALAALIQKYAKKIIPEAFQNFFVPFFVLLISLPIGLLIIGPVISLLTELLSQGFAAVYTFSPIISGLLVGFAWQILVIFGLHWAIVPLAMVNIENLGYDTILVGQFGTTFAMTAVLIAMCLRMKDKKRKSLAVPMIISGFCGVTEPGIYGYALPEKKPFIFACIAAAIGGGVFTMMGGHQYIVGGLGIFGTVSFIDQQTGDATSMCYSFVCIVVSMVIGFLLTYIFWRDHLAGATAVETVGTSVPAAGTSGEDQKSEVLGAPMKGIVIPLSELKDEAFSSGLMGEGVGIEPKEGKVVSPVNGTVSTLFPTLHAIGITSDSGAELLIHVGMDTVQLDGEGFKAYMLTLQKSYTKSILTLLTPQETS</sequence>
<feature type="transmembrane region" description="Helical" evidence="12">
    <location>
        <begin position="440"/>
        <end position="463"/>
    </location>
</feature>
<evidence type="ECO:0000256" key="6">
    <source>
        <dbReference type="ARBA" id="ARBA00022683"/>
    </source>
</evidence>
<evidence type="ECO:0000256" key="12">
    <source>
        <dbReference type="SAM" id="Phobius"/>
    </source>
</evidence>
<keyword evidence="10 12" id="KW-0472">Membrane</keyword>
<dbReference type="SUPFAM" id="SSF55604">
    <property type="entry name" value="Glucose permease domain IIB"/>
    <property type="match status" value="1"/>
</dbReference>
<evidence type="ECO:0000256" key="3">
    <source>
        <dbReference type="ARBA" id="ARBA00022475"/>
    </source>
</evidence>
<evidence type="ECO:0000256" key="2">
    <source>
        <dbReference type="ARBA" id="ARBA00022448"/>
    </source>
</evidence>
<evidence type="ECO:0000259" key="14">
    <source>
        <dbReference type="PROSITE" id="PS51098"/>
    </source>
</evidence>
<dbReference type="InterPro" id="IPR018113">
    <property type="entry name" value="PTrfase_EIIB_Cys"/>
</dbReference>
<dbReference type="GO" id="GO:0016301">
    <property type="term" value="F:kinase activity"/>
    <property type="evidence" value="ECO:0007669"/>
    <property type="project" value="UniProtKB-KW"/>
</dbReference>
<keyword evidence="8" id="KW-0418">Kinase</keyword>
<dbReference type="InterPro" id="IPR003352">
    <property type="entry name" value="PTS_EIIC"/>
</dbReference>
<dbReference type="InterPro" id="IPR036878">
    <property type="entry name" value="Glu_permease_IIB"/>
</dbReference>
<dbReference type="Gene3D" id="3.30.1360.60">
    <property type="entry name" value="Glucose permease domain IIB"/>
    <property type="match status" value="1"/>
</dbReference>
<evidence type="ECO:0000259" key="13">
    <source>
        <dbReference type="PROSITE" id="PS51093"/>
    </source>
</evidence>
<dbReference type="NCBIfam" id="TIGR00830">
    <property type="entry name" value="PTBA"/>
    <property type="match status" value="1"/>
</dbReference>
<evidence type="ECO:0000256" key="7">
    <source>
        <dbReference type="ARBA" id="ARBA00022692"/>
    </source>
</evidence>
<keyword evidence="4" id="KW-0762">Sugar transport</keyword>
<evidence type="ECO:0000313" key="16">
    <source>
        <dbReference type="EMBL" id="MBB5264946.1"/>
    </source>
</evidence>
<dbReference type="PROSITE" id="PS51103">
    <property type="entry name" value="PTS_EIIC_TYPE_1"/>
    <property type="match status" value="1"/>
</dbReference>
<evidence type="ECO:0000256" key="8">
    <source>
        <dbReference type="ARBA" id="ARBA00022777"/>
    </source>
</evidence>
<gene>
    <name evidence="16" type="ORF">HNP82_002085</name>
</gene>
<dbReference type="SUPFAM" id="SSF51261">
    <property type="entry name" value="Duplicated hybrid motif"/>
    <property type="match status" value="1"/>
</dbReference>
<comment type="subcellular location">
    <subcellularLocation>
        <location evidence="1">Cell membrane</location>
        <topology evidence="1">Multi-pass membrane protein</topology>
    </subcellularLocation>
</comment>
<name>A0A7W8HAK5_9FIRM</name>
<dbReference type="InterPro" id="IPR001127">
    <property type="entry name" value="PTS_EIIA_1_perm"/>
</dbReference>
<dbReference type="InterPro" id="IPR013013">
    <property type="entry name" value="PTS_EIIC_1"/>
</dbReference>
<dbReference type="AlphaFoldDB" id="A0A7W8HAK5"/>
<keyword evidence="17" id="KW-1185">Reference proteome</keyword>
<evidence type="ECO:0000256" key="11">
    <source>
        <dbReference type="PROSITE-ProRule" id="PRU00421"/>
    </source>
</evidence>
<keyword evidence="3" id="KW-1003">Cell membrane</keyword>
<dbReference type="GO" id="GO:0009401">
    <property type="term" value="P:phosphoenolpyruvate-dependent sugar phosphotransferase system"/>
    <property type="evidence" value="ECO:0007669"/>
    <property type="project" value="UniProtKB-KW"/>
</dbReference>
<evidence type="ECO:0000256" key="1">
    <source>
        <dbReference type="ARBA" id="ARBA00004651"/>
    </source>
</evidence>
<feature type="domain" description="PTS EIIA type-1" evidence="13">
    <location>
        <begin position="511"/>
        <end position="601"/>
    </location>
</feature>
<dbReference type="InterPro" id="IPR011055">
    <property type="entry name" value="Dup_hybrid_motif"/>
</dbReference>
<evidence type="ECO:0000256" key="4">
    <source>
        <dbReference type="ARBA" id="ARBA00022597"/>
    </source>
</evidence>
<feature type="transmembrane region" description="Helical" evidence="12">
    <location>
        <begin position="145"/>
        <end position="164"/>
    </location>
</feature>
<dbReference type="PROSITE" id="PS00371">
    <property type="entry name" value="PTS_EIIA_TYPE_1_HIS"/>
    <property type="match status" value="1"/>
</dbReference>
<dbReference type="Pfam" id="PF02378">
    <property type="entry name" value="PTS_EIIC"/>
    <property type="match status" value="1"/>
</dbReference>
<dbReference type="Pfam" id="PF00358">
    <property type="entry name" value="PTS_EIIA_1"/>
    <property type="match status" value="1"/>
</dbReference>
<evidence type="ECO:0000256" key="9">
    <source>
        <dbReference type="ARBA" id="ARBA00022989"/>
    </source>
</evidence>
<dbReference type="Gene3D" id="2.70.70.10">
    <property type="entry name" value="Glucose Permease (Domain IIA)"/>
    <property type="match status" value="1"/>
</dbReference>
<dbReference type="GO" id="GO:0015771">
    <property type="term" value="P:trehalose transport"/>
    <property type="evidence" value="ECO:0007669"/>
    <property type="project" value="TreeGrafter"/>
</dbReference>
<feature type="transmembrane region" description="Helical" evidence="12">
    <location>
        <begin position="395"/>
        <end position="428"/>
    </location>
</feature>
<evidence type="ECO:0000259" key="15">
    <source>
        <dbReference type="PROSITE" id="PS51103"/>
    </source>
</evidence>
<keyword evidence="7 12" id="KW-0812">Transmembrane</keyword>
<keyword evidence="6" id="KW-0598">Phosphotransferase system</keyword>
<dbReference type="GO" id="GO:0005886">
    <property type="term" value="C:plasma membrane"/>
    <property type="evidence" value="ECO:0007669"/>
    <property type="project" value="UniProtKB-SubCell"/>
</dbReference>
<organism evidence="16 17">
    <name type="scientific">Catenibacillus scindens</name>
    <dbReference type="NCBI Taxonomy" id="673271"/>
    <lineage>
        <taxon>Bacteria</taxon>
        <taxon>Bacillati</taxon>
        <taxon>Bacillota</taxon>
        <taxon>Clostridia</taxon>
        <taxon>Lachnospirales</taxon>
        <taxon>Lachnospiraceae</taxon>
        <taxon>Catenibacillus</taxon>
    </lineage>
</organism>
<evidence type="ECO:0000313" key="17">
    <source>
        <dbReference type="Proteomes" id="UP000543642"/>
    </source>
</evidence>